<dbReference type="EMBL" id="BMQQ01000013">
    <property type="protein sequence ID" value="GGT39215.1"/>
    <property type="molecule type" value="Genomic_DNA"/>
</dbReference>
<keyword evidence="3" id="KW-1185">Reference proteome</keyword>
<organism evidence="2 3">
    <name type="scientific">Streptomyces purpureus</name>
    <dbReference type="NCBI Taxonomy" id="1951"/>
    <lineage>
        <taxon>Bacteria</taxon>
        <taxon>Bacillati</taxon>
        <taxon>Actinomycetota</taxon>
        <taxon>Actinomycetes</taxon>
        <taxon>Kitasatosporales</taxon>
        <taxon>Streptomycetaceae</taxon>
        <taxon>Streptomyces</taxon>
    </lineage>
</organism>
<dbReference type="Proteomes" id="UP000619486">
    <property type="component" value="Unassembled WGS sequence"/>
</dbReference>
<reference evidence="2" key="2">
    <citation type="submission" date="2020-09" db="EMBL/GenBank/DDBJ databases">
        <authorList>
            <person name="Sun Q."/>
            <person name="Ohkuma M."/>
        </authorList>
    </citation>
    <scope>NUCLEOTIDE SEQUENCE</scope>
    <source>
        <strain evidence="2">JCM 3172</strain>
    </source>
</reference>
<feature type="compositionally biased region" description="Polar residues" evidence="1">
    <location>
        <begin position="65"/>
        <end position="80"/>
    </location>
</feature>
<comment type="caution">
    <text evidence="2">The sequence shown here is derived from an EMBL/GenBank/DDBJ whole genome shotgun (WGS) entry which is preliminary data.</text>
</comment>
<protein>
    <submittedName>
        <fullName evidence="2">Uncharacterized protein</fullName>
    </submittedName>
</protein>
<evidence type="ECO:0000313" key="3">
    <source>
        <dbReference type="Proteomes" id="UP000619486"/>
    </source>
</evidence>
<reference evidence="2" key="1">
    <citation type="journal article" date="2014" name="Int. J. Syst. Evol. Microbiol.">
        <title>Complete genome sequence of Corynebacterium casei LMG S-19264T (=DSM 44701T), isolated from a smear-ripened cheese.</title>
        <authorList>
            <consortium name="US DOE Joint Genome Institute (JGI-PGF)"/>
            <person name="Walter F."/>
            <person name="Albersmeier A."/>
            <person name="Kalinowski J."/>
            <person name="Ruckert C."/>
        </authorList>
    </citation>
    <scope>NUCLEOTIDE SEQUENCE</scope>
    <source>
        <strain evidence="2">JCM 3172</strain>
    </source>
</reference>
<gene>
    <name evidence="2" type="ORF">GCM10014713_36090</name>
</gene>
<proteinExistence type="predicted"/>
<evidence type="ECO:0000313" key="2">
    <source>
        <dbReference type="EMBL" id="GGT39215.1"/>
    </source>
</evidence>
<feature type="region of interest" description="Disordered" evidence="1">
    <location>
        <begin position="53"/>
        <end position="141"/>
    </location>
</feature>
<evidence type="ECO:0000256" key="1">
    <source>
        <dbReference type="SAM" id="MobiDB-lite"/>
    </source>
</evidence>
<name>A0A918H5Q6_9ACTN</name>
<dbReference type="AlphaFoldDB" id="A0A918H5Q6"/>
<accession>A0A918H5Q6</accession>
<sequence length="141" mass="14755">MPGAHKPPVETPKHGLLMLVEREILIDLGIVTSLARVIGEALNEVAEQLRPGAGVVDIDDGRGTEIQSHARQSQPSTVSRPSRRQGTRSLPPPVLLLRVGGYGSPGDGVDEFGEVSHGPVGGTTSGHSAEDDVAVQRSDVT</sequence>